<gene>
    <name evidence="4" type="ORF">N0V84_000888</name>
</gene>
<dbReference type="Pfam" id="PF22669">
    <property type="entry name" value="Exo_endo_phos2"/>
    <property type="match status" value="1"/>
</dbReference>
<name>A0A9W8WM55_9HYPO</name>
<dbReference type="AlphaFoldDB" id="A0A9W8WM55"/>
<dbReference type="EMBL" id="JAPEUR010000008">
    <property type="protein sequence ID" value="KAJ4328697.1"/>
    <property type="molecule type" value="Genomic_DNA"/>
</dbReference>
<keyword evidence="2" id="KW-0732">Signal</keyword>
<feature type="region of interest" description="Disordered" evidence="1">
    <location>
        <begin position="428"/>
        <end position="458"/>
    </location>
</feature>
<sequence>MFFSSLALSLMAPAICLGMPTKKTAAKLASTIEHKPGPCNNASSFSLLTYNVAGLPEIINTNGIEDKKNNAAYIGKNLREQQYDIIHLQEDFHLHPVISLNDNHTYYSLTSGNVIYGDGLNSFSNYPGSEFERLTWEECALNGGDCLTPKGFTYMTSHMNGLDIDTYNLHADAGNQWLDRKARSMGLDQILRHVENFSNGRPVIIAGDFNDLWTCSKRSINKLTDAGFTDAWVKLHHNGTIPEPNKTANACAHPPKNNSCEVVDKVFYRSGESVNLDAVKFNYDSDIFVSNDQKPLSDHYPVRVDFTWSPKESKAPKEAKKLRESDAVETRDIKVPEEYEEFYEPKEAMNPEQSERLEEPQWYHTRMGVKKSQWTEDNEEKPRIEGSGWYRVPIGVKTPQWTEGDEEKPKIEGSGWYRVRIGEKTPQWMEENSEEQKAEEVEELESEDPHPILYPFGRGVPYHHDV</sequence>
<dbReference type="Proteomes" id="UP001140502">
    <property type="component" value="Unassembled WGS sequence"/>
</dbReference>
<evidence type="ECO:0000256" key="2">
    <source>
        <dbReference type="SAM" id="SignalP"/>
    </source>
</evidence>
<dbReference type="InterPro" id="IPR036691">
    <property type="entry name" value="Endo/exonu/phosph_ase_sf"/>
</dbReference>
<protein>
    <recommendedName>
        <fullName evidence="3">Inositol polyphosphate-related phosphatase domain-containing protein</fullName>
    </recommendedName>
</protein>
<feature type="signal peptide" evidence="2">
    <location>
        <begin position="1"/>
        <end position="18"/>
    </location>
</feature>
<evidence type="ECO:0000259" key="3">
    <source>
        <dbReference type="Pfam" id="PF22669"/>
    </source>
</evidence>
<dbReference type="GO" id="GO:0005737">
    <property type="term" value="C:cytoplasm"/>
    <property type="evidence" value="ECO:0007669"/>
    <property type="project" value="TreeGrafter"/>
</dbReference>
<evidence type="ECO:0000256" key="1">
    <source>
        <dbReference type="SAM" id="MobiDB-lite"/>
    </source>
</evidence>
<keyword evidence="5" id="KW-1185">Reference proteome</keyword>
<accession>A0A9W8WM55</accession>
<evidence type="ECO:0000313" key="4">
    <source>
        <dbReference type="EMBL" id="KAJ4328697.1"/>
    </source>
</evidence>
<feature type="domain" description="Inositol polyphosphate-related phosphatase" evidence="3">
    <location>
        <begin position="72"/>
        <end position="251"/>
    </location>
</feature>
<dbReference type="GO" id="GO:0046856">
    <property type="term" value="P:phosphatidylinositol dephosphorylation"/>
    <property type="evidence" value="ECO:0007669"/>
    <property type="project" value="InterPro"/>
</dbReference>
<reference evidence="4" key="1">
    <citation type="submission" date="2022-10" db="EMBL/GenBank/DDBJ databases">
        <title>Tapping the CABI collections for fungal endophytes: first genome assemblies for Collariella, Neodidymelliopsis, Ascochyta clinopodiicola, Didymella pomorum, Didymosphaeria variabile, Neocosmospora piperis and Neocucurbitaria cava.</title>
        <authorList>
            <person name="Hill R."/>
        </authorList>
    </citation>
    <scope>NUCLEOTIDE SEQUENCE</scope>
    <source>
        <strain evidence="4">IMI 366586</strain>
    </source>
</reference>
<comment type="caution">
    <text evidence="4">The sequence shown here is derived from an EMBL/GenBank/DDBJ whole genome shotgun (WGS) entry which is preliminary data.</text>
</comment>
<dbReference type="GO" id="GO:0016791">
    <property type="term" value="F:phosphatase activity"/>
    <property type="evidence" value="ECO:0007669"/>
    <property type="project" value="InterPro"/>
</dbReference>
<dbReference type="OrthoDB" id="40902at2759"/>
<dbReference type="InterPro" id="IPR038772">
    <property type="entry name" value="Sph/SMPD2-like"/>
</dbReference>
<dbReference type="SUPFAM" id="SSF56219">
    <property type="entry name" value="DNase I-like"/>
    <property type="match status" value="1"/>
</dbReference>
<evidence type="ECO:0000313" key="5">
    <source>
        <dbReference type="Proteomes" id="UP001140502"/>
    </source>
</evidence>
<dbReference type="GO" id="GO:0004767">
    <property type="term" value="F:sphingomyelin phosphodiesterase activity"/>
    <property type="evidence" value="ECO:0007669"/>
    <property type="project" value="InterPro"/>
</dbReference>
<dbReference type="Gene3D" id="3.60.10.10">
    <property type="entry name" value="Endonuclease/exonuclease/phosphatase"/>
    <property type="match status" value="1"/>
</dbReference>
<dbReference type="InterPro" id="IPR000300">
    <property type="entry name" value="IPPc"/>
</dbReference>
<organism evidence="4 5">
    <name type="scientific">Fusarium piperis</name>
    <dbReference type="NCBI Taxonomy" id="1435070"/>
    <lineage>
        <taxon>Eukaryota</taxon>
        <taxon>Fungi</taxon>
        <taxon>Dikarya</taxon>
        <taxon>Ascomycota</taxon>
        <taxon>Pezizomycotina</taxon>
        <taxon>Sordariomycetes</taxon>
        <taxon>Hypocreomycetidae</taxon>
        <taxon>Hypocreales</taxon>
        <taxon>Nectriaceae</taxon>
        <taxon>Fusarium</taxon>
        <taxon>Fusarium solani species complex</taxon>
    </lineage>
</organism>
<feature type="chain" id="PRO_5040747670" description="Inositol polyphosphate-related phosphatase domain-containing protein" evidence="2">
    <location>
        <begin position="19"/>
        <end position="466"/>
    </location>
</feature>
<dbReference type="PANTHER" id="PTHR16320:SF1">
    <property type="entry name" value="SPHINGOMYELINASE DDB_G0288017"/>
    <property type="match status" value="1"/>
</dbReference>
<dbReference type="PANTHER" id="PTHR16320">
    <property type="entry name" value="SPHINGOMYELINASE FAMILY MEMBER"/>
    <property type="match status" value="1"/>
</dbReference>
<proteinExistence type="predicted"/>